<dbReference type="InterPro" id="IPR036396">
    <property type="entry name" value="Cyt_P450_sf"/>
</dbReference>
<keyword evidence="14" id="KW-1185">Reference proteome</keyword>
<dbReference type="GO" id="GO:0004497">
    <property type="term" value="F:monooxygenase activity"/>
    <property type="evidence" value="ECO:0007669"/>
    <property type="project" value="UniProtKB-KW"/>
</dbReference>
<reference evidence="11 14" key="1">
    <citation type="journal article" date="2011" name="Nature">
        <title>The Medicago genome provides insight into the evolution of rhizobial symbioses.</title>
        <authorList>
            <person name="Young N.D."/>
            <person name="Debelle F."/>
            <person name="Oldroyd G.E."/>
            <person name="Geurts R."/>
            <person name="Cannon S.B."/>
            <person name="Udvardi M.K."/>
            <person name="Benedito V.A."/>
            <person name="Mayer K.F."/>
            <person name="Gouzy J."/>
            <person name="Schoof H."/>
            <person name="Van de Peer Y."/>
            <person name="Proost S."/>
            <person name="Cook D.R."/>
            <person name="Meyers B.C."/>
            <person name="Spannagl M."/>
            <person name="Cheung F."/>
            <person name="De Mita S."/>
            <person name="Krishnakumar V."/>
            <person name="Gundlach H."/>
            <person name="Zhou S."/>
            <person name="Mudge J."/>
            <person name="Bharti A.K."/>
            <person name="Murray J.D."/>
            <person name="Naoumkina M.A."/>
            <person name="Rosen B."/>
            <person name="Silverstein K.A."/>
            <person name="Tang H."/>
            <person name="Rombauts S."/>
            <person name="Zhao P.X."/>
            <person name="Zhou P."/>
            <person name="Barbe V."/>
            <person name="Bardou P."/>
            <person name="Bechner M."/>
            <person name="Bellec A."/>
            <person name="Berger A."/>
            <person name="Berges H."/>
            <person name="Bidwell S."/>
            <person name="Bisseling T."/>
            <person name="Choisne N."/>
            <person name="Couloux A."/>
            <person name="Denny R."/>
            <person name="Deshpande S."/>
            <person name="Dai X."/>
            <person name="Doyle J.J."/>
            <person name="Dudez A.M."/>
            <person name="Farmer A.D."/>
            <person name="Fouteau S."/>
            <person name="Franken C."/>
            <person name="Gibelin C."/>
            <person name="Gish J."/>
            <person name="Goldstein S."/>
            <person name="Gonzalez A.J."/>
            <person name="Green P.J."/>
            <person name="Hallab A."/>
            <person name="Hartog M."/>
            <person name="Hua A."/>
            <person name="Humphray S.J."/>
            <person name="Jeong D.H."/>
            <person name="Jing Y."/>
            <person name="Jocker A."/>
            <person name="Kenton S.M."/>
            <person name="Kim D.J."/>
            <person name="Klee K."/>
            <person name="Lai H."/>
            <person name="Lang C."/>
            <person name="Lin S."/>
            <person name="Macmil S.L."/>
            <person name="Magdelenat G."/>
            <person name="Matthews L."/>
            <person name="McCorrison J."/>
            <person name="Monaghan E.L."/>
            <person name="Mun J.H."/>
            <person name="Najar F.Z."/>
            <person name="Nicholson C."/>
            <person name="Noirot C."/>
            <person name="O'Bleness M."/>
            <person name="Paule C.R."/>
            <person name="Poulain J."/>
            <person name="Prion F."/>
            <person name="Qin B."/>
            <person name="Qu C."/>
            <person name="Retzel E.F."/>
            <person name="Riddle C."/>
            <person name="Sallet E."/>
            <person name="Samain S."/>
            <person name="Samson N."/>
            <person name="Sanders I."/>
            <person name="Saurat O."/>
            <person name="Scarpelli C."/>
            <person name="Schiex T."/>
            <person name="Segurens B."/>
            <person name="Severin A.J."/>
            <person name="Sherrier D.J."/>
            <person name="Shi R."/>
            <person name="Sims S."/>
            <person name="Singer S.R."/>
            <person name="Sinharoy S."/>
            <person name="Sterck L."/>
            <person name="Viollet A."/>
            <person name="Wang B.B."/>
            <person name="Wang K."/>
            <person name="Wang M."/>
            <person name="Wang X."/>
            <person name="Warfsmann J."/>
            <person name="Weissenbach J."/>
            <person name="White D.D."/>
            <person name="White J.D."/>
            <person name="Wiley G.B."/>
            <person name="Wincker P."/>
            <person name="Xing Y."/>
            <person name="Yang L."/>
            <person name="Yao Z."/>
            <person name="Ying F."/>
            <person name="Zhai J."/>
            <person name="Zhou L."/>
            <person name="Zuber A."/>
            <person name="Denarie J."/>
            <person name="Dixon R.A."/>
            <person name="May G.D."/>
            <person name="Schwartz D.C."/>
            <person name="Rogers J."/>
            <person name="Quetier F."/>
            <person name="Town C.D."/>
            <person name="Roe B.A."/>
        </authorList>
    </citation>
    <scope>NUCLEOTIDE SEQUENCE [LARGE SCALE GENOMIC DNA]</scope>
    <source>
        <strain evidence="11">A17</strain>
        <strain evidence="13 14">cv. Jemalong A17</strain>
    </source>
</reference>
<dbReference type="FunFam" id="1.10.630.10:FF:000008">
    <property type="entry name" value="Cytochrome P450 71D8"/>
    <property type="match status" value="1"/>
</dbReference>
<gene>
    <name evidence="13" type="primary">11438023</name>
    <name evidence="11" type="ordered locus">MTR_3g057900</name>
    <name evidence="12" type="ORF">MtrunA17_Chr3g0101601</name>
</gene>
<evidence type="ECO:0000313" key="11">
    <source>
        <dbReference type="EMBL" id="AES70573.1"/>
    </source>
</evidence>
<dbReference type="EnsemblPlants" id="AES70573">
    <property type="protein sequence ID" value="AES70573"/>
    <property type="gene ID" value="MTR_3g057900"/>
</dbReference>
<dbReference type="InterPro" id="IPR002401">
    <property type="entry name" value="Cyt_P450_E_grp-I"/>
</dbReference>
<feature type="binding site" description="axial binding residue" evidence="8">
    <location>
        <position position="440"/>
    </location>
    <ligand>
        <name>heme</name>
        <dbReference type="ChEBI" id="CHEBI:30413"/>
    </ligand>
    <ligandPart>
        <name>Fe</name>
        <dbReference type="ChEBI" id="CHEBI:18248"/>
    </ligandPart>
</feature>
<name>G7IUY5_MEDTR</name>
<dbReference type="Pfam" id="PF00067">
    <property type="entry name" value="p450"/>
    <property type="match status" value="1"/>
</dbReference>
<evidence type="ECO:0000256" key="1">
    <source>
        <dbReference type="ARBA" id="ARBA00001971"/>
    </source>
</evidence>
<keyword evidence="10" id="KW-0812">Transmembrane</keyword>
<feature type="transmembrane region" description="Helical" evidence="10">
    <location>
        <begin position="6"/>
        <end position="25"/>
    </location>
</feature>
<evidence type="ECO:0000256" key="8">
    <source>
        <dbReference type="PIRSR" id="PIRSR602401-1"/>
    </source>
</evidence>
<dbReference type="KEGG" id="mtr:11438023"/>
<dbReference type="InterPro" id="IPR017972">
    <property type="entry name" value="Cyt_P450_CS"/>
</dbReference>
<evidence type="ECO:0000256" key="10">
    <source>
        <dbReference type="SAM" id="Phobius"/>
    </source>
</evidence>
<dbReference type="eggNOG" id="KOG0156">
    <property type="taxonomic scope" value="Eukaryota"/>
</dbReference>
<dbReference type="HOGENOM" id="CLU_001570_4_1_1"/>
<keyword evidence="5 9" id="KW-0560">Oxidoreductase</keyword>
<evidence type="ECO:0000313" key="13">
    <source>
        <dbReference type="EnsemblPlants" id="AES70573"/>
    </source>
</evidence>
<evidence type="ECO:0000256" key="7">
    <source>
        <dbReference type="ARBA" id="ARBA00023033"/>
    </source>
</evidence>
<evidence type="ECO:0000256" key="2">
    <source>
        <dbReference type="ARBA" id="ARBA00010617"/>
    </source>
</evidence>
<dbReference type="EMBL" id="PSQE01000003">
    <property type="protein sequence ID" value="RHN67329.1"/>
    <property type="molecule type" value="Genomic_DNA"/>
</dbReference>
<dbReference type="PROSITE" id="PS00086">
    <property type="entry name" value="CYTOCHROME_P450"/>
    <property type="match status" value="1"/>
</dbReference>
<evidence type="ECO:0000256" key="4">
    <source>
        <dbReference type="ARBA" id="ARBA00022723"/>
    </source>
</evidence>
<evidence type="ECO:0000256" key="9">
    <source>
        <dbReference type="RuleBase" id="RU000461"/>
    </source>
</evidence>
<dbReference type="GO" id="GO:0005506">
    <property type="term" value="F:iron ion binding"/>
    <property type="evidence" value="ECO:0007669"/>
    <property type="project" value="InterPro"/>
</dbReference>
<reference evidence="13" key="3">
    <citation type="submission" date="2015-04" db="UniProtKB">
        <authorList>
            <consortium name="EnsemblPlants"/>
        </authorList>
    </citation>
    <scope>IDENTIFICATION</scope>
    <source>
        <strain evidence="13">cv. Jemalong A17</strain>
    </source>
</reference>
<accession>G7IUY5</accession>
<keyword evidence="3 8" id="KW-0349">Heme</keyword>
<evidence type="ECO:0000256" key="3">
    <source>
        <dbReference type="ARBA" id="ARBA00022617"/>
    </source>
</evidence>
<dbReference type="PANTHER" id="PTHR47955">
    <property type="entry name" value="CYTOCHROME P450 FAMILY 71 PROTEIN"/>
    <property type="match status" value="1"/>
</dbReference>
<dbReference type="PRINTS" id="PR00463">
    <property type="entry name" value="EP450I"/>
</dbReference>
<keyword evidence="6 8" id="KW-0408">Iron</keyword>
<dbReference type="OMA" id="FLPFMRY"/>
<evidence type="ECO:0000256" key="5">
    <source>
        <dbReference type="ARBA" id="ARBA00023002"/>
    </source>
</evidence>
<dbReference type="EMBL" id="CM001219">
    <property type="protein sequence ID" value="AES70573.1"/>
    <property type="molecule type" value="Genomic_DNA"/>
</dbReference>
<dbReference type="SUPFAM" id="SSF48264">
    <property type="entry name" value="Cytochrome P450"/>
    <property type="match status" value="1"/>
</dbReference>
<keyword evidence="7 9" id="KW-0503">Monooxygenase</keyword>
<keyword evidence="4 8" id="KW-0479">Metal-binding</keyword>
<comment type="similarity">
    <text evidence="2 9">Belongs to the cytochrome P450 family.</text>
</comment>
<dbReference type="STRING" id="3880.G7IUY5"/>
<dbReference type="Proteomes" id="UP000002051">
    <property type="component" value="Chromosome 3"/>
</dbReference>
<dbReference type="PRINTS" id="PR00385">
    <property type="entry name" value="P450"/>
</dbReference>
<dbReference type="Gene3D" id="1.10.630.10">
    <property type="entry name" value="Cytochrome P450"/>
    <property type="match status" value="1"/>
</dbReference>
<keyword evidence="10" id="KW-1133">Transmembrane helix</keyword>
<dbReference type="GO" id="GO:0016491">
    <property type="term" value="F:oxidoreductase activity"/>
    <property type="evidence" value="ECO:0000318"/>
    <property type="project" value="GO_Central"/>
</dbReference>
<protein>
    <submittedName>
        <fullName evidence="11">Cytochrome P450 family 71 protein</fullName>
    </submittedName>
    <submittedName>
        <fullName evidence="12">Putative cytochrome P450</fullName>
    </submittedName>
</protein>
<dbReference type="PaxDb" id="3880-AES70573"/>
<evidence type="ECO:0000256" key="6">
    <source>
        <dbReference type="ARBA" id="ARBA00023004"/>
    </source>
</evidence>
<evidence type="ECO:0000313" key="14">
    <source>
        <dbReference type="Proteomes" id="UP000002051"/>
    </source>
</evidence>
<dbReference type="InterPro" id="IPR001128">
    <property type="entry name" value="Cyt_P450"/>
</dbReference>
<organism evidence="11 14">
    <name type="scientific">Medicago truncatula</name>
    <name type="common">Barrel medic</name>
    <name type="synonym">Medicago tribuloides</name>
    <dbReference type="NCBI Taxonomy" id="3880"/>
    <lineage>
        <taxon>Eukaryota</taxon>
        <taxon>Viridiplantae</taxon>
        <taxon>Streptophyta</taxon>
        <taxon>Embryophyta</taxon>
        <taxon>Tracheophyta</taxon>
        <taxon>Spermatophyta</taxon>
        <taxon>Magnoliopsida</taxon>
        <taxon>eudicotyledons</taxon>
        <taxon>Gunneridae</taxon>
        <taxon>Pentapetalae</taxon>
        <taxon>rosids</taxon>
        <taxon>fabids</taxon>
        <taxon>Fabales</taxon>
        <taxon>Fabaceae</taxon>
        <taxon>Papilionoideae</taxon>
        <taxon>50 kb inversion clade</taxon>
        <taxon>NPAAA clade</taxon>
        <taxon>Hologalegina</taxon>
        <taxon>IRL clade</taxon>
        <taxon>Trifolieae</taxon>
        <taxon>Medicago</taxon>
    </lineage>
</organism>
<sequence>MDIQTLYFTSIFSLLFFVFIVNKIVTKKSNSSTPNLPPGPLMLPIIGNIHNLIGSLPHHRLRDLSTKYGPLMHLKLGEVSTIVVSSAEYAKEVLKTHDLVFASRPPIQASKIMSYNSIGLSFSPYGDYWRQLRKICALELLSSKRVQSFQPIRSEEMTNLIKWIASKEGSEINLTKEVNSRIFLITSRVAFGKECKDNKKFISLVWEATRVAGGFNLGDLYPSYKWLQNISGLKPKLEKLHKQTDVILQNIIDEHRLVDKSRAIEDHSEEVAEDLVDVLLKQDCLSDNSVKAVILDMYGGGSETSASTILWAMAEMIKNPRIMKKLQAEVREVFEKERKPNESDMEKLKYLKCVVKETLRLHPPGAFLLPRECGQACEINGYGIPFKSKVIVNAWAIGRDPNNWDDPERFYPERFIDNCVDYYKGNNFEFIPFGSGRRMCPGVTFGLVNIEFSLALLMYHFDWKLPNAMKKEDLDMSESFGVAVTRKNDLHLIPFTYHP</sequence>
<proteinExistence type="inferred from homology"/>
<dbReference type="Gramene" id="rna15509">
    <property type="protein sequence ID" value="RHN67329.1"/>
    <property type="gene ID" value="gene15509"/>
</dbReference>
<keyword evidence="10" id="KW-0472">Membrane</keyword>
<dbReference type="PANTHER" id="PTHR47955:SF8">
    <property type="entry name" value="CYTOCHROME P450 71D11-LIKE"/>
    <property type="match status" value="1"/>
</dbReference>
<dbReference type="AlphaFoldDB" id="G7IUY5"/>
<dbReference type="GO" id="GO:0016705">
    <property type="term" value="F:oxidoreductase activity, acting on paired donors, with incorporation or reduction of molecular oxygen"/>
    <property type="evidence" value="ECO:0007669"/>
    <property type="project" value="InterPro"/>
</dbReference>
<dbReference type="OrthoDB" id="1470350at2759"/>
<dbReference type="Proteomes" id="UP000265566">
    <property type="component" value="Chromosome 3"/>
</dbReference>
<comment type="cofactor">
    <cofactor evidence="1 8">
        <name>heme</name>
        <dbReference type="ChEBI" id="CHEBI:30413"/>
    </cofactor>
</comment>
<reference evidence="12" key="4">
    <citation type="journal article" date="2018" name="Nat. Plants">
        <title>Whole-genome landscape of Medicago truncatula symbiotic genes.</title>
        <authorList>
            <person name="Pecrix Y."/>
            <person name="Gamas P."/>
            <person name="Carrere S."/>
        </authorList>
    </citation>
    <scope>NUCLEOTIDE SEQUENCE</scope>
    <source>
        <tissue evidence="12">Leaves</tissue>
    </source>
</reference>
<evidence type="ECO:0000313" key="12">
    <source>
        <dbReference type="EMBL" id="RHN67329.1"/>
    </source>
</evidence>
<dbReference type="GO" id="GO:0020037">
    <property type="term" value="F:heme binding"/>
    <property type="evidence" value="ECO:0007669"/>
    <property type="project" value="InterPro"/>
</dbReference>
<reference evidence="11 14" key="2">
    <citation type="journal article" date="2014" name="BMC Genomics">
        <title>An improved genome release (version Mt4.0) for the model legume Medicago truncatula.</title>
        <authorList>
            <person name="Tang H."/>
            <person name="Krishnakumar V."/>
            <person name="Bidwell S."/>
            <person name="Rosen B."/>
            <person name="Chan A."/>
            <person name="Zhou S."/>
            <person name="Gentzbittel L."/>
            <person name="Childs K.L."/>
            <person name="Yandell M."/>
            <person name="Gundlach H."/>
            <person name="Mayer K.F."/>
            <person name="Schwartz D.C."/>
            <person name="Town C.D."/>
        </authorList>
    </citation>
    <scope>GENOME REANNOTATION</scope>
    <source>
        <strain evidence="13 14">cv. Jemalong A17</strain>
    </source>
</reference>
<dbReference type="CDD" id="cd11072">
    <property type="entry name" value="CYP71-like"/>
    <property type="match status" value="1"/>
</dbReference>